<feature type="transmembrane region" description="Helical" evidence="1">
    <location>
        <begin position="92"/>
        <end position="109"/>
    </location>
</feature>
<reference evidence="2 3" key="1">
    <citation type="submission" date="2022-12" db="EMBL/GenBank/DDBJ databases">
        <title>Chromosome-scale assembly of the Ensete ventricosum genome.</title>
        <authorList>
            <person name="Dussert Y."/>
            <person name="Stocks J."/>
            <person name="Wendawek A."/>
            <person name="Woldeyes F."/>
            <person name="Nichols R.A."/>
            <person name="Borrell J.S."/>
        </authorList>
    </citation>
    <scope>NUCLEOTIDE SEQUENCE [LARGE SCALE GENOMIC DNA]</scope>
    <source>
        <strain evidence="3">cv. Maze</strain>
        <tissue evidence="2">Seeds</tissue>
    </source>
</reference>
<dbReference type="Proteomes" id="UP001222027">
    <property type="component" value="Unassembled WGS sequence"/>
</dbReference>
<comment type="caution">
    <text evidence="2">The sequence shown here is derived from an EMBL/GenBank/DDBJ whole genome shotgun (WGS) entry which is preliminary data.</text>
</comment>
<protein>
    <submittedName>
        <fullName evidence="2">Uncharacterized protein</fullName>
    </submittedName>
</protein>
<gene>
    <name evidence="2" type="ORF">OPV22_006034</name>
</gene>
<evidence type="ECO:0000256" key="1">
    <source>
        <dbReference type="SAM" id="Phobius"/>
    </source>
</evidence>
<keyword evidence="1" id="KW-0812">Transmembrane</keyword>
<dbReference type="EMBL" id="JAQQAF010000002">
    <property type="protein sequence ID" value="KAJ8505148.1"/>
    <property type="molecule type" value="Genomic_DNA"/>
</dbReference>
<feature type="transmembrane region" description="Helical" evidence="1">
    <location>
        <begin position="38"/>
        <end position="57"/>
    </location>
</feature>
<keyword evidence="3" id="KW-1185">Reference proteome</keyword>
<feature type="transmembrane region" description="Helical" evidence="1">
    <location>
        <begin position="130"/>
        <end position="155"/>
    </location>
</feature>
<name>A0AAV8RNV9_ENSVE</name>
<organism evidence="2 3">
    <name type="scientific">Ensete ventricosum</name>
    <name type="common">Abyssinian banana</name>
    <name type="synonym">Musa ensete</name>
    <dbReference type="NCBI Taxonomy" id="4639"/>
    <lineage>
        <taxon>Eukaryota</taxon>
        <taxon>Viridiplantae</taxon>
        <taxon>Streptophyta</taxon>
        <taxon>Embryophyta</taxon>
        <taxon>Tracheophyta</taxon>
        <taxon>Spermatophyta</taxon>
        <taxon>Magnoliopsida</taxon>
        <taxon>Liliopsida</taxon>
        <taxon>Zingiberales</taxon>
        <taxon>Musaceae</taxon>
        <taxon>Ensete</taxon>
    </lineage>
</organism>
<evidence type="ECO:0000313" key="3">
    <source>
        <dbReference type="Proteomes" id="UP001222027"/>
    </source>
</evidence>
<sequence length="174" mass="20686">MRENGCGSHGKAALPSPFPPFSSLTSQFRRHYWIFWRWRYLVIMYTTQVIAFSVQYIDLAENEFAVVLEKEGHIFLTHYLVGYELPTRKETYLRHMSTILVIELLSWLFERWWLLKTLGEQRPHHRIDAIKYLISYNSLLLLMLLGVSVSLLLWLKSFVTVVKDDAEYNQEQDL</sequence>
<dbReference type="AlphaFoldDB" id="A0AAV8RNV9"/>
<keyword evidence="1" id="KW-0472">Membrane</keyword>
<keyword evidence="1" id="KW-1133">Transmembrane helix</keyword>
<evidence type="ECO:0000313" key="2">
    <source>
        <dbReference type="EMBL" id="KAJ8505148.1"/>
    </source>
</evidence>
<accession>A0AAV8RNV9</accession>
<proteinExistence type="predicted"/>